<sequence length="439" mass="47162">MNALRHKLSFPAFESRNYRLFFLGQGLSLVGNWITMVAIVWLVYHLTRSPVLLGTVGFASQFPNLVLVPFGGVLSDRWNRRRTLLVTQFLSLLQSFALAILTLTGTIHIAPIIALSLLQGIVNAIDSPTRQAFVPEIVGRPENLTNAIALNSSMFNGARLLGPAIGGVLLASVGAGYCFLLDGISYFAVLLALLAMRLPPRERTTPRSPLSLPTIARHLREGFDYAFGFAPVRSLLIMVAVVSFLGVNFVVILPIFASEILRGNAGTLGLMMAASGVGSLIAALWLSLRKGIQGLGRLAAIAPIVYGVGAIAFALSRSLPLSVFLLAALGFGSLLQSASANTIIQTLVPDEMRGRVMSIYIMSFLGTISLGNLFQGTLVSFIGAPATVTVNGIVCVAIATLYARQLPKLRQMVWKAHPELAPRGHTTEFGDREPEARNK</sequence>
<dbReference type="RefSeq" id="WP_332864689.1">
    <property type="nucleotide sequence ID" value="NZ_JBAFSM010000013.1"/>
</dbReference>
<feature type="transmembrane region" description="Helical" evidence="7">
    <location>
        <begin position="356"/>
        <end position="375"/>
    </location>
</feature>
<evidence type="ECO:0000256" key="3">
    <source>
        <dbReference type="ARBA" id="ARBA00022475"/>
    </source>
</evidence>
<dbReference type="PROSITE" id="PS50850">
    <property type="entry name" value="MFS"/>
    <property type="match status" value="1"/>
</dbReference>
<keyword evidence="3" id="KW-1003">Cell membrane</keyword>
<comment type="subcellular location">
    <subcellularLocation>
        <location evidence="1">Cell membrane</location>
        <topology evidence="1">Multi-pass membrane protein</topology>
    </subcellularLocation>
</comment>
<accession>A0AAW9QHD5</accession>
<keyword evidence="6 7" id="KW-0472">Membrane</keyword>
<dbReference type="EMBL" id="JBAFSM010000013">
    <property type="protein sequence ID" value="MEG3437205.1"/>
    <property type="molecule type" value="Genomic_DNA"/>
</dbReference>
<evidence type="ECO:0000259" key="8">
    <source>
        <dbReference type="PROSITE" id="PS50850"/>
    </source>
</evidence>
<feature type="transmembrane region" description="Helical" evidence="7">
    <location>
        <begin position="164"/>
        <end position="194"/>
    </location>
</feature>
<feature type="domain" description="Major facilitator superfamily (MFS) profile" evidence="8">
    <location>
        <begin position="12"/>
        <end position="410"/>
    </location>
</feature>
<feature type="transmembrane region" description="Helical" evidence="7">
    <location>
        <begin position="381"/>
        <end position="403"/>
    </location>
</feature>
<dbReference type="Proteomes" id="UP001328733">
    <property type="component" value="Unassembled WGS sequence"/>
</dbReference>
<dbReference type="GO" id="GO:0022857">
    <property type="term" value="F:transmembrane transporter activity"/>
    <property type="evidence" value="ECO:0007669"/>
    <property type="project" value="InterPro"/>
</dbReference>
<organism evidence="9 10">
    <name type="scientific">Pannus brasiliensis CCIBt3594</name>
    <dbReference type="NCBI Taxonomy" id="1427578"/>
    <lineage>
        <taxon>Bacteria</taxon>
        <taxon>Bacillati</taxon>
        <taxon>Cyanobacteriota</taxon>
        <taxon>Cyanophyceae</taxon>
        <taxon>Oscillatoriophycideae</taxon>
        <taxon>Chroococcales</taxon>
        <taxon>Microcystaceae</taxon>
        <taxon>Pannus</taxon>
    </lineage>
</organism>
<feature type="transmembrane region" description="Helical" evidence="7">
    <location>
        <begin position="268"/>
        <end position="288"/>
    </location>
</feature>
<evidence type="ECO:0000256" key="6">
    <source>
        <dbReference type="ARBA" id="ARBA00023136"/>
    </source>
</evidence>
<reference evidence="9 10" key="1">
    <citation type="submission" date="2024-01" db="EMBL/GenBank/DDBJ databases">
        <title>Genomic insights into the taxonomy and metabolism of the cyanobacterium Pannus brasiliensis CCIBt3594.</title>
        <authorList>
            <person name="Machado M."/>
            <person name="Botero N.B."/>
            <person name="Andreote A.P.D."/>
            <person name="Feitosa A.M.T."/>
            <person name="Popin R."/>
            <person name="Sivonen K."/>
            <person name="Fiore M.F."/>
        </authorList>
    </citation>
    <scope>NUCLEOTIDE SEQUENCE [LARGE SCALE GENOMIC DNA]</scope>
    <source>
        <strain evidence="9 10">CCIBt3594</strain>
    </source>
</reference>
<evidence type="ECO:0000256" key="1">
    <source>
        <dbReference type="ARBA" id="ARBA00004651"/>
    </source>
</evidence>
<dbReference type="InterPro" id="IPR010290">
    <property type="entry name" value="TM_effector"/>
</dbReference>
<feature type="transmembrane region" description="Helical" evidence="7">
    <location>
        <begin position="321"/>
        <end position="344"/>
    </location>
</feature>
<feature type="transmembrane region" description="Helical" evidence="7">
    <location>
        <begin position="95"/>
        <end position="118"/>
    </location>
</feature>
<keyword evidence="10" id="KW-1185">Reference proteome</keyword>
<keyword evidence="4 7" id="KW-0812">Transmembrane</keyword>
<feature type="transmembrane region" description="Helical" evidence="7">
    <location>
        <begin position="235"/>
        <end position="256"/>
    </location>
</feature>
<evidence type="ECO:0000256" key="7">
    <source>
        <dbReference type="SAM" id="Phobius"/>
    </source>
</evidence>
<dbReference type="Pfam" id="PF05977">
    <property type="entry name" value="MFS_3"/>
    <property type="match status" value="1"/>
</dbReference>
<dbReference type="AlphaFoldDB" id="A0AAW9QHD5"/>
<dbReference type="InterPro" id="IPR036259">
    <property type="entry name" value="MFS_trans_sf"/>
</dbReference>
<dbReference type="InterPro" id="IPR020846">
    <property type="entry name" value="MFS_dom"/>
</dbReference>
<evidence type="ECO:0000313" key="10">
    <source>
        <dbReference type="Proteomes" id="UP001328733"/>
    </source>
</evidence>
<evidence type="ECO:0000256" key="2">
    <source>
        <dbReference type="ARBA" id="ARBA00022448"/>
    </source>
</evidence>
<dbReference type="CDD" id="cd06173">
    <property type="entry name" value="MFS_MefA_like"/>
    <property type="match status" value="1"/>
</dbReference>
<evidence type="ECO:0000256" key="4">
    <source>
        <dbReference type="ARBA" id="ARBA00022692"/>
    </source>
</evidence>
<keyword evidence="2" id="KW-0813">Transport</keyword>
<comment type="caution">
    <text evidence="9">The sequence shown here is derived from an EMBL/GenBank/DDBJ whole genome shotgun (WGS) entry which is preliminary data.</text>
</comment>
<proteinExistence type="predicted"/>
<protein>
    <submittedName>
        <fullName evidence="9">MFS transporter</fullName>
    </submittedName>
</protein>
<dbReference type="PANTHER" id="PTHR23513">
    <property type="entry name" value="INTEGRAL MEMBRANE EFFLUX PROTEIN-RELATED"/>
    <property type="match status" value="1"/>
</dbReference>
<feature type="transmembrane region" description="Helical" evidence="7">
    <location>
        <begin position="20"/>
        <end position="44"/>
    </location>
</feature>
<dbReference type="GO" id="GO:0005886">
    <property type="term" value="C:plasma membrane"/>
    <property type="evidence" value="ECO:0007669"/>
    <property type="project" value="UniProtKB-SubCell"/>
</dbReference>
<gene>
    <name evidence="9" type="ORF">V0288_08750</name>
</gene>
<dbReference type="SUPFAM" id="SSF103473">
    <property type="entry name" value="MFS general substrate transporter"/>
    <property type="match status" value="1"/>
</dbReference>
<feature type="transmembrane region" description="Helical" evidence="7">
    <location>
        <begin position="50"/>
        <end position="74"/>
    </location>
</feature>
<feature type="transmembrane region" description="Helical" evidence="7">
    <location>
        <begin position="295"/>
        <end position="315"/>
    </location>
</feature>
<evidence type="ECO:0000256" key="5">
    <source>
        <dbReference type="ARBA" id="ARBA00022989"/>
    </source>
</evidence>
<name>A0AAW9QHD5_9CHRO</name>
<evidence type="ECO:0000313" key="9">
    <source>
        <dbReference type="EMBL" id="MEG3437205.1"/>
    </source>
</evidence>
<keyword evidence="5 7" id="KW-1133">Transmembrane helix</keyword>
<dbReference type="Gene3D" id="1.20.1250.20">
    <property type="entry name" value="MFS general substrate transporter like domains"/>
    <property type="match status" value="1"/>
</dbReference>
<dbReference type="PANTHER" id="PTHR23513:SF11">
    <property type="entry name" value="STAPHYLOFERRIN A TRANSPORTER"/>
    <property type="match status" value="1"/>
</dbReference>